<organism evidence="2 3">
    <name type="scientific">Herbaspirillum rubrisubalbicans</name>
    <dbReference type="NCBI Taxonomy" id="80842"/>
    <lineage>
        <taxon>Bacteria</taxon>
        <taxon>Pseudomonadati</taxon>
        <taxon>Pseudomonadota</taxon>
        <taxon>Betaproteobacteria</taxon>
        <taxon>Burkholderiales</taxon>
        <taxon>Oxalobacteraceae</taxon>
        <taxon>Herbaspirillum</taxon>
    </lineage>
</organism>
<feature type="compositionally biased region" description="Gly residues" evidence="1">
    <location>
        <begin position="1"/>
        <end position="15"/>
    </location>
</feature>
<sequence>MGGTTGVTAGAGFGTGTEAKPGTSLDGTSEDTGTGTQSDKVICTSGGKASASGTRSVVQQGAWYGVGDGQDVAGAEGVDGGQGTGCGGAAATAGVRLGSAGNIGCGPGVTVAEDADAAADGALESNCSTP</sequence>
<feature type="compositionally biased region" description="Polar residues" evidence="1">
    <location>
        <begin position="25"/>
        <end position="39"/>
    </location>
</feature>
<protein>
    <submittedName>
        <fullName evidence="2">Uncharacterized protein</fullName>
    </submittedName>
</protein>
<proteinExistence type="predicted"/>
<dbReference type="Proteomes" id="UP000269199">
    <property type="component" value="Chromosome"/>
</dbReference>
<reference evidence="2 3" key="1">
    <citation type="submission" date="2017-11" db="EMBL/GenBank/DDBJ databases">
        <title>Complete genome sequence of Herbaspirillum rubrisubalbicans DSM 11543.</title>
        <authorList>
            <person name="Chen M."/>
            <person name="An Q."/>
        </authorList>
    </citation>
    <scope>NUCLEOTIDE SEQUENCE [LARGE SCALE GENOMIC DNA]</scope>
    <source>
        <strain evidence="2 3">DSM 11543</strain>
    </source>
</reference>
<evidence type="ECO:0000313" key="2">
    <source>
        <dbReference type="EMBL" id="AYR27016.1"/>
    </source>
</evidence>
<evidence type="ECO:0000256" key="1">
    <source>
        <dbReference type="SAM" id="MobiDB-lite"/>
    </source>
</evidence>
<dbReference type="AlphaFoldDB" id="A0AAD0UDV2"/>
<name>A0AAD0UDV2_9BURK</name>
<accession>A0AAD0UDV2</accession>
<feature type="region of interest" description="Disordered" evidence="1">
    <location>
        <begin position="1"/>
        <end position="40"/>
    </location>
</feature>
<dbReference type="EMBL" id="CP024996">
    <property type="protein sequence ID" value="AYR27016.1"/>
    <property type="molecule type" value="Genomic_DNA"/>
</dbReference>
<gene>
    <name evidence="2" type="ORF">RC54_15370</name>
</gene>
<evidence type="ECO:0000313" key="3">
    <source>
        <dbReference type="Proteomes" id="UP000269199"/>
    </source>
</evidence>